<evidence type="ECO:0000313" key="11">
    <source>
        <dbReference type="Proteomes" id="UP000294881"/>
    </source>
</evidence>
<dbReference type="InterPro" id="IPR017871">
    <property type="entry name" value="ABC_transporter-like_CS"/>
</dbReference>
<proteinExistence type="inferred from homology"/>
<keyword evidence="3" id="KW-0813">Transport</keyword>
<accession>A0A4V2RX23</accession>
<dbReference type="Gene3D" id="3.40.50.300">
    <property type="entry name" value="P-loop containing nucleotide triphosphate hydrolases"/>
    <property type="match status" value="1"/>
</dbReference>
<dbReference type="PANTHER" id="PTHR43166">
    <property type="entry name" value="AMINO ACID IMPORT ATP-BINDING PROTEIN"/>
    <property type="match status" value="1"/>
</dbReference>
<gene>
    <name evidence="10" type="ORF">EV666_11326</name>
</gene>
<dbReference type="GO" id="GO:0005886">
    <property type="term" value="C:plasma membrane"/>
    <property type="evidence" value="ECO:0007669"/>
    <property type="project" value="UniProtKB-SubCell"/>
</dbReference>
<dbReference type="PROSITE" id="PS50893">
    <property type="entry name" value="ABC_TRANSPORTER_2"/>
    <property type="match status" value="1"/>
</dbReference>
<evidence type="ECO:0000259" key="9">
    <source>
        <dbReference type="PROSITE" id="PS50893"/>
    </source>
</evidence>
<dbReference type="GO" id="GO:0005524">
    <property type="term" value="F:ATP binding"/>
    <property type="evidence" value="ECO:0007669"/>
    <property type="project" value="UniProtKB-KW"/>
</dbReference>
<dbReference type="InterPro" id="IPR003439">
    <property type="entry name" value="ABC_transporter-like_ATP-bd"/>
</dbReference>
<dbReference type="PROSITE" id="PS00211">
    <property type="entry name" value="ABC_TRANSPORTER_1"/>
    <property type="match status" value="1"/>
</dbReference>
<dbReference type="SUPFAM" id="SSF52540">
    <property type="entry name" value="P-loop containing nucleoside triphosphate hydrolases"/>
    <property type="match status" value="1"/>
</dbReference>
<dbReference type="PANTHER" id="PTHR43166:SF9">
    <property type="entry name" value="GLUTAMATE_ASPARTATE IMPORT ATP-BINDING PROTEIN GLTL"/>
    <property type="match status" value="1"/>
</dbReference>
<sequence length="274" mass="30208">MTLLSVQDLKLEYDGRIILDGVSFDLAQGELKVIMGPSGSGKSTLLRCLNRLATPTGGRVVFEGRDVLGPGVDERALRQRIGFVFQNFALYRHLTALQNVTLALRHLRRMPAAEADERALRQLARMDMQAHAHKYPAQLSGGQKQRVAIARALAMDPAVLFFDEPTSALDPLMSREVVNILHQLRDERVSMLCVTHDLYLARAAGGRVMFLDEGRIHAEGEVDELFGPNADPRVRAFFHQELRQAQTAQPIDAAQPMDQAQPAGPSGPAGLAER</sequence>
<dbReference type="Pfam" id="PF00005">
    <property type="entry name" value="ABC_tran"/>
    <property type="match status" value="1"/>
</dbReference>
<evidence type="ECO:0000256" key="3">
    <source>
        <dbReference type="ARBA" id="ARBA00022448"/>
    </source>
</evidence>
<keyword evidence="7" id="KW-0472">Membrane</keyword>
<evidence type="ECO:0000256" key="5">
    <source>
        <dbReference type="ARBA" id="ARBA00022741"/>
    </source>
</evidence>
<dbReference type="InterPro" id="IPR050086">
    <property type="entry name" value="MetN_ABC_transporter-like"/>
</dbReference>
<dbReference type="InterPro" id="IPR027417">
    <property type="entry name" value="P-loop_NTPase"/>
</dbReference>
<comment type="similarity">
    <text evidence="2">Belongs to the ABC transporter superfamily.</text>
</comment>
<evidence type="ECO:0000256" key="1">
    <source>
        <dbReference type="ARBA" id="ARBA00004202"/>
    </source>
</evidence>
<evidence type="ECO:0000313" key="10">
    <source>
        <dbReference type="EMBL" id="TCO11190.1"/>
    </source>
</evidence>
<comment type="subcellular location">
    <subcellularLocation>
        <location evidence="1">Cell membrane</location>
        <topology evidence="1">Peripheral membrane protein</topology>
    </subcellularLocation>
</comment>
<evidence type="ECO:0000256" key="8">
    <source>
        <dbReference type="SAM" id="MobiDB-lite"/>
    </source>
</evidence>
<feature type="region of interest" description="Disordered" evidence="8">
    <location>
        <begin position="251"/>
        <end position="274"/>
    </location>
</feature>
<feature type="domain" description="ABC transporter" evidence="9">
    <location>
        <begin position="4"/>
        <end position="238"/>
    </location>
</feature>
<evidence type="ECO:0000256" key="6">
    <source>
        <dbReference type="ARBA" id="ARBA00022840"/>
    </source>
</evidence>
<evidence type="ECO:0000256" key="2">
    <source>
        <dbReference type="ARBA" id="ARBA00005417"/>
    </source>
</evidence>
<dbReference type="GO" id="GO:0016887">
    <property type="term" value="F:ATP hydrolysis activity"/>
    <property type="evidence" value="ECO:0007669"/>
    <property type="project" value="InterPro"/>
</dbReference>
<dbReference type="OrthoDB" id="9802264at2"/>
<dbReference type="AlphaFoldDB" id="A0A4V2RX23"/>
<organism evidence="10 11">
    <name type="scientific">Camelimonas lactis</name>
    <dbReference type="NCBI Taxonomy" id="659006"/>
    <lineage>
        <taxon>Bacteria</taxon>
        <taxon>Pseudomonadati</taxon>
        <taxon>Pseudomonadota</taxon>
        <taxon>Alphaproteobacteria</taxon>
        <taxon>Hyphomicrobiales</taxon>
        <taxon>Chelatococcaceae</taxon>
        <taxon>Camelimonas</taxon>
    </lineage>
</organism>
<dbReference type="Proteomes" id="UP000294881">
    <property type="component" value="Unassembled WGS sequence"/>
</dbReference>
<keyword evidence="5" id="KW-0547">Nucleotide-binding</keyword>
<reference evidence="10 11" key="1">
    <citation type="submission" date="2019-03" db="EMBL/GenBank/DDBJ databases">
        <title>Genomic Encyclopedia of Type Strains, Phase IV (KMG-IV): sequencing the most valuable type-strain genomes for metagenomic binning, comparative biology and taxonomic classification.</title>
        <authorList>
            <person name="Goeker M."/>
        </authorList>
    </citation>
    <scope>NUCLEOTIDE SEQUENCE [LARGE SCALE GENOMIC DNA]</scope>
    <source>
        <strain evidence="10 11">DSM 22958</strain>
    </source>
</reference>
<protein>
    <submittedName>
        <fullName evidence="10">Polar amino acid transport system ATP-binding protein</fullName>
    </submittedName>
</protein>
<dbReference type="SMART" id="SM00382">
    <property type="entry name" value="AAA"/>
    <property type="match status" value="1"/>
</dbReference>
<dbReference type="RefSeq" id="WP_132009234.1">
    <property type="nucleotide sequence ID" value="NZ_JBHUNN010000002.1"/>
</dbReference>
<keyword evidence="4" id="KW-1003">Cell membrane</keyword>
<evidence type="ECO:0000256" key="4">
    <source>
        <dbReference type="ARBA" id="ARBA00022475"/>
    </source>
</evidence>
<feature type="compositionally biased region" description="Low complexity" evidence="8">
    <location>
        <begin position="251"/>
        <end position="264"/>
    </location>
</feature>
<keyword evidence="11" id="KW-1185">Reference proteome</keyword>
<evidence type="ECO:0000256" key="7">
    <source>
        <dbReference type="ARBA" id="ARBA00023136"/>
    </source>
</evidence>
<dbReference type="InterPro" id="IPR003593">
    <property type="entry name" value="AAA+_ATPase"/>
</dbReference>
<dbReference type="EMBL" id="SLWL01000013">
    <property type="protein sequence ID" value="TCO11190.1"/>
    <property type="molecule type" value="Genomic_DNA"/>
</dbReference>
<name>A0A4V2RX23_9HYPH</name>
<comment type="caution">
    <text evidence="10">The sequence shown here is derived from an EMBL/GenBank/DDBJ whole genome shotgun (WGS) entry which is preliminary data.</text>
</comment>
<keyword evidence="6 10" id="KW-0067">ATP-binding</keyword>